<sequence length="631" mass="75039">MKSDQGKISMRLFKKEKNKPRKKSITVIEKNRPSGSMTNQLEILFDPVFFYKIDKRLTVFFRRWRAVLSIYPIERAFYHINDNGIIKLYISFSVSALLSDIEIKHFFKAVQELLTAPDNTIESSDMVQPVFQTGNDSNKMNFNILDDQDKIIDTLQKKIAEQDDLVNQWSKEQDKEQKTLMEQLDIIEKENNDLLRYLDTFEDNKILPKKERLEDIYPTKNDENHQHYSNLSNELAHAKKLISDLENNNKLLSLTLNKASKKNRQLTISENKQVDEIKDLQLKVTELETENTTLKNLYQKEQDDKAQLINQAQLDTKEFEEKIAEQERQLLLVSNASFKMQAEMDELVSKKTESDLLIDELKAENHSVKNKLDQESVEKDNILRTLEEQKKSYWQLEKKLKEWIDKSQVMEQQLEEQHNKYELDTSSMLNDLTNLKELNQKLSEENIHYQNEMRRLLKEVNRLSDRVAYLQQFVDQTLVEEQEDISESKDLINEEKIEEEQAIRYDEDDILDLFQQADDAEVGDVKVPVEEYREYRLSLKFLEYRWYQANIMQVNDTGKSELNWSKHYVSEANEFFEELENLVKIPLLSKKYVIMDKEIKLRLKAYQALSDYLERRYFNSSKHFFDRETAE</sequence>
<evidence type="ECO:0000313" key="3">
    <source>
        <dbReference type="Proteomes" id="UP001058273"/>
    </source>
</evidence>
<dbReference type="Proteomes" id="UP001058273">
    <property type="component" value="Chromosome"/>
</dbReference>
<reference evidence="2" key="1">
    <citation type="submission" date="2022-08" db="EMBL/GenBank/DDBJ databases">
        <title>Genome sequence of Vagococcus luciliae DSM 112651.</title>
        <authorList>
            <person name="Juan G."/>
            <person name="Anja P."/>
            <person name="Rolf D."/>
            <person name="Kampfer P."/>
            <person name="Vilcinskas A."/>
        </authorList>
    </citation>
    <scope>NUCLEOTIDE SEQUENCE</scope>
    <source>
        <strain evidence="2">G314FT</strain>
    </source>
</reference>
<feature type="coiled-coil region" evidence="1">
    <location>
        <begin position="228"/>
        <end position="329"/>
    </location>
</feature>
<feature type="coiled-coil region" evidence="1">
    <location>
        <begin position="152"/>
        <end position="204"/>
    </location>
</feature>
<evidence type="ECO:0000256" key="1">
    <source>
        <dbReference type="SAM" id="Coils"/>
    </source>
</evidence>
<keyword evidence="1" id="KW-0175">Coiled coil</keyword>
<accession>A0ABY5NX06</accession>
<reference evidence="2" key="2">
    <citation type="submission" date="2022-08" db="EMBL/GenBank/DDBJ databases">
        <authorList>
            <person name="Poehlein A."/>
            <person name="Guzman J."/>
            <person name="Daniel R."/>
            <person name="Vilcinskas A."/>
        </authorList>
    </citation>
    <scope>NUCLEOTIDE SEQUENCE</scope>
    <source>
        <strain evidence="2">G314FT</strain>
    </source>
</reference>
<organism evidence="2 3">
    <name type="scientific">Vagococcus luciliae</name>
    <dbReference type="NCBI Taxonomy" id="2920380"/>
    <lineage>
        <taxon>Bacteria</taxon>
        <taxon>Bacillati</taxon>
        <taxon>Bacillota</taxon>
        <taxon>Bacilli</taxon>
        <taxon>Lactobacillales</taxon>
        <taxon>Enterococcaceae</taxon>
        <taxon>Vagococcus</taxon>
    </lineage>
</organism>
<proteinExistence type="predicted"/>
<name>A0ABY5NX06_9ENTE</name>
<evidence type="ECO:0000313" key="2">
    <source>
        <dbReference type="EMBL" id="UUV97928.1"/>
    </source>
</evidence>
<gene>
    <name evidence="2" type="ORF">G314FT_00180</name>
</gene>
<feature type="coiled-coil region" evidence="1">
    <location>
        <begin position="358"/>
        <end position="498"/>
    </location>
</feature>
<keyword evidence="3" id="KW-1185">Reference proteome</keyword>
<dbReference type="EMBL" id="CP102451">
    <property type="protein sequence ID" value="UUV97928.1"/>
    <property type="molecule type" value="Genomic_DNA"/>
</dbReference>
<dbReference type="RefSeq" id="WP_257701463.1">
    <property type="nucleotide sequence ID" value="NZ_CP102451.1"/>
</dbReference>
<protein>
    <submittedName>
        <fullName evidence="2">Uncharacterized protein</fullName>
    </submittedName>
</protein>